<keyword evidence="6 8" id="KW-0067">ATP-binding</keyword>
<evidence type="ECO:0000256" key="2">
    <source>
        <dbReference type="ARBA" id="ARBA00022490"/>
    </source>
</evidence>
<evidence type="ECO:0000256" key="8">
    <source>
        <dbReference type="HAMAP-Rule" id="MF_00376"/>
    </source>
</evidence>
<dbReference type="SUPFAM" id="SSF52540">
    <property type="entry name" value="P-loop containing nucleoside triphosphate hydrolases"/>
    <property type="match status" value="1"/>
</dbReference>
<dbReference type="Pfam" id="PF01121">
    <property type="entry name" value="CoaE"/>
    <property type="match status" value="1"/>
</dbReference>
<dbReference type="RefSeq" id="WP_123781042.1">
    <property type="nucleotide sequence ID" value="NZ_RKMG01000031.1"/>
</dbReference>
<keyword evidence="3 8" id="KW-0808">Transferase</keyword>
<proteinExistence type="inferred from homology"/>
<dbReference type="OrthoDB" id="9812943at2"/>
<evidence type="ECO:0000256" key="7">
    <source>
        <dbReference type="ARBA" id="ARBA00022993"/>
    </source>
</evidence>
<organism evidence="10 11">
    <name type="scientific">Aerococcus agrisoli</name>
    <dbReference type="NCBI Taxonomy" id="2487350"/>
    <lineage>
        <taxon>Bacteria</taxon>
        <taxon>Bacillati</taxon>
        <taxon>Bacillota</taxon>
        <taxon>Bacilli</taxon>
        <taxon>Lactobacillales</taxon>
        <taxon>Aerococcaceae</taxon>
        <taxon>Aerococcus</taxon>
    </lineage>
</organism>
<dbReference type="InterPro" id="IPR027417">
    <property type="entry name" value="P-loop_NTPase"/>
</dbReference>
<protein>
    <recommendedName>
        <fullName evidence="8 9">Dephospho-CoA kinase</fullName>
        <ecNumber evidence="8 9">2.7.1.24</ecNumber>
    </recommendedName>
    <alternativeName>
        <fullName evidence="8">Dephosphocoenzyme A kinase</fullName>
    </alternativeName>
</protein>
<evidence type="ECO:0000256" key="1">
    <source>
        <dbReference type="ARBA" id="ARBA00009018"/>
    </source>
</evidence>
<accession>A0A3N4GW60</accession>
<dbReference type="PANTHER" id="PTHR10695:SF46">
    <property type="entry name" value="BIFUNCTIONAL COENZYME A SYNTHASE-RELATED"/>
    <property type="match status" value="1"/>
</dbReference>
<dbReference type="PROSITE" id="PS51219">
    <property type="entry name" value="DPCK"/>
    <property type="match status" value="1"/>
</dbReference>
<keyword evidence="11" id="KW-1185">Reference proteome</keyword>
<keyword evidence="2 8" id="KW-0963">Cytoplasm</keyword>
<evidence type="ECO:0000313" key="11">
    <source>
        <dbReference type="Proteomes" id="UP000273977"/>
    </source>
</evidence>
<comment type="similarity">
    <text evidence="1 8">Belongs to the CoaE family.</text>
</comment>
<evidence type="ECO:0000256" key="4">
    <source>
        <dbReference type="ARBA" id="ARBA00022741"/>
    </source>
</evidence>
<dbReference type="CDD" id="cd02022">
    <property type="entry name" value="DPCK"/>
    <property type="match status" value="1"/>
</dbReference>
<reference evidence="10 11" key="1">
    <citation type="submission" date="2018-11" db="EMBL/GenBank/DDBJ databases">
        <title>Aerococcus sp. SJQ22, whole genome shotgun sequence.</title>
        <authorList>
            <person name="Sun L."/>
            <person name="Gao X."/>
            <person name="Chen W."/>
            <person name="Huang K."/>
        </authorList>
    </citation>
    <scope>NUCLEOTIDE SEQUENCE [LARGE SCALE GENOMIC DNA]</scope>
    <source>
        <strain evidence="10 11">SJQ22</strain>
    </source>
</reference>
<name>A0A3N4GW60_9LACT</name>
<dbReference type="EC" id="2.7.1.24" evidence="8 9"/>
<comment type="pathway">
    <text evidence="8">Cofactor biosynthesis; coenzyme A biosynthesis; CoA from (R)-pantothenate: step 5/5.</text>
</comment>
<dbReference type="FunFam" id="3.40.50.300:FF:000991">
    <property type="entry name" value="Dephospho-CoA kinase"/>
    <property type="match status" value="1"/>
</dbReference>
<comment type="function">
    <text evidence="8">Catalyzes the phosphorylation of the 3'-hydroxyl group of dephosphocoenzyme A to form coenzyme A.</text>
</comment>
<comment type="subcellular location">
    <subcellularLocation>
        <location evidence="8">Cytoplasm</location>
    </subcellularLocation>
</comment>
<evidence type="ECO:0000256" key="6">
    <source>
        <dbReference type="ARBA" id="ARBA00022840"/>
    </source>
</evidence>
<evidence type="ECO:0000313" key="10">
    <source>
        <dbReference type="EMBL" id="RPA57224.1"/>
    </source>
</evidence>
<evidence type="ECO:0000256" key="9">
    <source>
        <dbReference type="NCBIfam" id="TIGR00152"/>
    </source>
</evidence>
<gene>
    <name evidence="8" type="primary">coaE</name>
    <name evidence="10" type="ORF">EF384_08260</name>
</gene>
<comment type="catalytic activity">
    <reaction evidence="8">
        <text>3'-dephospho-CoA + ATP = ADP + CoA + H(+)</text>
        <dbReference type="Rhea" id="RHEA:18245"/>
        <dbReference type="ChEBI" id="CHEBI:15378"/>
        <dbReference type="ChEBI" id="CHEBI:30616"/>
        <dbReference type="ChEBI" id="CHEBI:57287"/>
        <dbReference type="ChEBI" id="CHEBI:57328"/>
        <dbReference type="ChEBI" id="CHEBI:456216"/>
        <dbReference type="EC" id="2.7.1.24"/>
    </reaction>
</comment>
<feature type="binding site" evidence="8">
    <location>
        <begin position="12"/>
        <end position="17"/>
    </location>
    <ligand>
        <name>ATP</name>
        <dbReference type="ChEBI" id="CHEBI:30616"/>
    </ligand>
</feature>
<dbReference type="GO" id="GO:0004140">
    <property type="term" value="F:dephospho-CoA kinase activity"/>
    <property type="evidence" value="ECO:0007669"/>
    <property type="project" value="UniProtKB-UniRule"/>
</dbReference>
<dbReference type="GO" id="GO:0015937">
    <property type="term" value="P:coenzyme A biosynthetic process"/>
    <property type="evidence" value="ECO:0007669"/>
    <property type="project" value="UniProtKB-UniRule"/>
</dbReference>
<dbReference type="PANTHER" id="PTHR10695">
    <property type="entry name" value="DEPHOSPHO-COA KINASE-RELATED"/>
    <property type="match status" value="1"/>
</dbReference>
<evidence type="ECO:0000256" key="5">
    <source>
        <dbReference type="ARBA" id="ARBA00022777"/>
    </source>
</evidence>
<comment type="caution">
    <text evidence="10">The sequence shown here is derived from an EMBL/GenBank/DDBJ whole genome shotgun (WGS) entry which is preliminary data.</text>
</comment>
<dbReference type="GO" id="GO:0005524">
    <property type="term" value="F:ATP binding"/>
    <property type="evidence" value="ECO:0007669"/>
    <property type="project" value="UniProtKB-UniRule"/>
</dbReference>
<sequence>MSHILGLTGGIATGKSTASKFFKQEGFPVVDADYGARMVVEPGEPGLAAVKAYFGDDIVFPNGVLDRKKLGGIIFENPSEREKLNELLRQPIRDWLNKEKEKYIAEGHELIIMDVPLLFESKLEDQYDDIMVIYVSETLQLDRLMARDNLNSVDAFKRMTSQMSIERKANMADFVIDNSGSVEETHQQLAAWLGIFGYQPLK</sequence>
<evidence type="ECO:0000256" key="3">
    <source>
        <dbReference type="ARBA" id="ARBA00022679"/>
    </source>
</evidence>
<dbReference type="UniPathway" id="UPA00241">
    <property type="reaction ID" value="UER00356"/>
</dbReference>
<dbReference type="NCBIfam" id="TIGR00152">
    <property type="entry name" value="dephospho-CoA kinase"/>
    <property type="match status" value="1"/>
</dbReference>
<dbReference type="Gene3D" id="3.40.50.300">
    <property type="entry name" value="P-loop containing nucleotide triphosphate hydrolases"/>
    <property type="match status" value="1"/>
</dbReference>
<keyword evidence="5 8" id="KW-0418">Kinase</keyword>
<dbReference type="AlphaFoldDB" id="A0A3N4GW60"/>
<keyword evidence="7 8" id="KW-0173">Coenzyme A biosynthesis</keyword>
<dbReference type="EMBL" id="RKMG01000031">
    <property type="protein sequence ID" value="RPA57224.1"/>
    <property type="molecule type" value="Genomic_DNA"/>
</dbReference>
<dbReference type="HAMAP" id="MF_00376">
    <property type="entry name" value="Dephospho_CoA_kinase"/>
    <property type="match status" value="1"/>
</dbReference>
<keyword evidence="4 8" id="KW-0547">Nucleotide-binding</keyword>
<dbReference type="InterPro" id="IPR001977">
    <property type="entry name" value="Depp_CoAkinase"/>
</dbReference>
<dbReference type="Proteomes" id="UP000273977">
    <property type="component" value="Unassembled WGS sequence"/>
</dbReference>
<dbReference type="GO" id="GO:0005737">
    <property type="term" value="C:cytoplasm"/>
    <property type="evidence" value="ECO:0007669"/>
    <property type="project" value="UniProtKB-SubCell"/>
</dbReference>